<comment type="catalytic activity">
    <reaction evidence="1">
        <text>7,8-dihydroneopterin = 6-hydroxymethyl-7,8-dihydropterin + glycolaldehyde</text>
        <dbReference type="Rhea" id="RHEA:10540"/>
        <dbReference type="ChEBI" id="CHEBI:17001"/>
        <dbReference type="ChEBI" id="CHEBI:17071"/>
        <dbReference type="ChEBI" id="CHEBI:44841"/>
        <dbReference type="EC" id="4.1.2.25"/>
    </reaction>
</comment>
<evidence type="ECO:0000256" key="1">
    <source>
        <dbReference type="ARBA" id="ARBA00001353"/>
    </source>
</evidence>
<dbReference type="EC" id="4.1.2.25" evidence="4"/>
<dbReference type="SMART" id="SM00905">
    <property type="entry name" value="FolB"/>
    <property type="match status" value="1"/>
</dbReference>
<evidence type="ECO:0000256" key="2">
    <source>
        <dbReference type="ARBA" id="ARBA00005013"/>
    </source>
</evidence>
<organism evidence="9 10">
    <name type="scientific">Cyphellophora europaea (strain CBS 101466)</name>
    <name type="common">Phialophora europaea</name>
    <dbReference type="NCBI Taxonomy" id="1220924"/>
    <lineage>
        <taxon>Eukaryota</taxon>
        <taxon>Fungi</taxon>
        <taxon>Dikarya</taxon>
        <taxon>Ascomycota</taxon>
        <taxon>Pezizomycotina</taxon>
        <taxon>Eurotiomycetes</taxon>
        <taxon>Chaetothyriomycetidae</taxon>
        <taxon>Chaetothyriales</taxon>
        <taxon>Cyphellophoraceae</taxon>
        <taxon>Cyphellophora</taxon>
    </lineage>
</organism>
<comment type="similarity">
    <text evidence="3">Belongs to the DHNA family.</text>
</comment>
<evidence type="ECO:0000256" key="3">
    <source>
        <dbReference type="ARBA" id="ARBA00005708"/>
    </source>
</evidence>
<dbReference type="Gene3D" id="3.30.1130.10">
    <property type="match status" value="2"/>
</dbReference>
<dbReference type="GO" id="GO:0046656">
    <property type="term" value="P:folic acid biosynthetic process"/>
    <property type="evidence" value="ECO:0007669"/>
    <property type="project" value="UniProtKB-KW"/>
</dbReference>
<evidence type="ECO:0000313" key="9">
    <source>
        <dbReference type="EMBL" id="ETN47033.1"/>
    </source>
</evidence>
<evidence type="ECO:0000256" key="6">
    <source>
        <dbReference type="ARBA" id="ARBA00023239"/>
    </source>
</evidence>
<protein>
    <recommendedName>
        <fullName evidence="4">dihydroneopterin aldolase</fullName>
        <ecNumber evidence="4">4.1.2.25</ecNumber>
    </recommendedName>
    <alternativeName>
        <fullName evidence="7">7,8-dihydroneopterin aldolase</fullName>
    </alternativeName>
</protein>
<keyword evidence="6" id="KW-0456">Lyase</keyword>
<evidence type="ECO:0000256" key="5">
    <source>
        <dbReference type="ARBA" id="ARBA00022909"/>
    </source>
</evidence>
<dbReference type="Pfam" id="PF02152">
    <property type="entry name" value="FolB"/>
    <property type="match status" value="1"/>
</dbReference>
<comment type="pathway">
    <text evidence="2">Cofactor biosynthesis; tetrahydrofolate biosynthesis; 2-amino-4-hydroxy-6-hydroxymethyl-7,8-dihydropteridine diphosphate from 7,8-dihydroneopterin triphosphate: step 3/4.</text>
</comment>
<evidence type="ECO:0000259" key="8">
    <source>
        <dbReference type="SMART" id="SM00905"/>
    </source>
</evidence>
<dbReference type="EMBL" id="KB822711">
    <property type="protein sequence ID" value="ETN47033.1"/>
    <property type="molecule type" value="Genomic_DNA"/>
</dbReference>
<reference evidence="9 10" key="1">
    <citation type="submission" date="2013-03" db="EMBL/GenBank/DDBJ databases">
        <title>The Genome Sequence of Phialophora europaea CBS 101466.</title>
        <authorList>
            <consortium name="The Broad Institute Genomics Platform"/>
            <person name="Cuomo C."/>
            <person name="de Hoog S."/>
            <person name="Gorbushina A."/>
            <person name="Walker B."/>
            <person name="Young S.K."/>
            <person name="Zeng Q."/>
            <person name="Gargeya S."/>
            <person name="Fitzgerald M."/>
            <person name="Haas B."/>
            <person name="Abouelleil A."/>
            <person name="Allen A.W."/>
            <person name="Alvarado L."/>
            <person name="Arachchi H.M."/>
            <person name="Berlin A.M."/>
            <person name="Chapman S.B."/>
            <person name="Gainer-Dewar J."/>
            <person name="Goldberg J."/>
            <person name="Griggs A."/>
            <person name="Gujja S."/>
            <person name="Hansen M."/>
            <person name="Howarth C."/>
            <person name="Imamovic A."/>
            <person name="Ireland A."/>
            <person name="Larimer J."/>
            <person name="McCowan C."/>
            <person name="Murphy C."/>
            <person name="Pearson M."/>
            <person name="Poon T.W."/>
            <person name="Priest M."/>
            <person name="Roberts A."/>
            <person name="Saif S."/>
            <person name="Shea T."/>
            <person name="Sisk P."/>
            <person name="Sykes S."/>
            <person name="Wortman J."/>
            <person name="Nusbaum C."/>
            <person name="Birren B."/>
        </authorList>
    </citation>
    <scope>NUCLEOTIDE SEQUENCE [LARGE SCALE GENOMIC DNA]</scope>
    <source>
        <strain evidence="9 10">CBS 101466</strain>
    </source>
</reference>
<dbReference type="InParanoid" id="W2SGA5"/>
<dbReference type="InterPro" id="IPR043133">
    <property type="entry name" value="GTP-CH-I_C/QueF"/>
</dbReference>
<dbReference type="NCBIfam" id="TIGR00526">
    <property type="entry name" value="folB_dom"/>
    <property type="match status" value="1"/>
</dbReference>
<keyword evidence="10" id="KW-1185">Reference proteome</keyword>
<evidence type="ECO:0000256" key="4">
    <source>
        <dbReference type="ARBA" id="ARBA00013043"/>
    </source>
</evidence>
<dbReference type="HOGENOM" id="CLU_062068_1_0_1"/>
<dbReference type="GeneID" id="19968562"/>
<evidence type="ECO:0000256" key="7">
    <source>
        <dbReference type="ARBA" id="ARBA00032903"/>
    </source>
</evidence>
<sequence length="255" mass="28424">MDTIILRDLKFELAVGRDAWRRAGKLQPVSITLNLQPTSTFEAAALQDDVNLTLDYGKLYRTVFSKIRDQIYGNVQGLMLDLARCVEEYKLLGIDIVMPKAVLEAEKGLHYHLRIDKSDPEKVDASWSMAIKGIGVSCIIGVNPHERQYKQKLSVDLILGGQPLEGGVDRNELADPGLQEMCKSLVERVEGSSYQTVEALGTAVAQVVTMDHNQPIVTVLIEKPSAIATIETAAIQLTRSRAFFENKDFWKVKRP</sequence>
<evidence type="ECO:0000313" key="10">
    <source>
        <dbReference type="Proteomes" id="UP000030752"/>
    </source>
</evidence>
<dbReference type="InterPro" id="IPR006157">
    <property type="entry name" value="FolB_dom"/>
</dbReference>
<dbReference type="Proteomes" id="UP000030752">
    <property type="component" value="Unassembled WGS sequence"/>
</dbReference>
<dbReference type="GO" id="GO:0005737">
    <property type="term" value="C:cytoplasm"/>
    <property type="evidence" value="ECO:0007669"/>
    <property type="project" value="TreeGrafter"/>
</dbReference>
<name>W2SGA5_CYPE1</name>
<dbReference type="AlphaFoldDB" id="W2SGA5"/>
<proteinExistence type="inferred from homology"/>
<dbReference type="SUPFAM" id="SSF55620">
    <property type="entry name" value="Tetrahydrobiopterin biosynthesis enzymes-like"/>
    <property type="match status" value="2"/>
</dbReference>
<dbReference type="InterPro" id="IPR006156">
    <property type="entry name" value="Dihydroneopterin_aldolase"/>
</dbReference>
<dbReference type="STRING" id="1220924.W2SGA5"/>
<gene>
    <name evidence="9" type="ORF">HMPREF1541_01223</name>
</gene>
<dbReference type="RefSeq" id="XP_008711745.1">
    <property type="nucleotide sequence ID" value="XM_008713523.1"/>
</dbReference>
<dbReference type="VEuPathDB" id="FungiDB:HMPREF1541_01223"/>
<dbReference type="OrthoDB" id="5425486at2759"/>
<dbReference type="PANTHER" id="PTHR42844">
    <property type="entry name" value="DIHYDRONEOPTERIN ALDOLASE 1-RELATED"/>
    <property type="match status" value="1"/>
</dbReference>
<feature type="domain" description="Dihydroneopterin aldolase/epimerase" evidence="8">
    <location>
        <begin position="129"/>
        <end position="239"/>
    </location>
</feature>
<dbReference type="PANTHER" id="PTHR42844:SF1">
    <property type="entry name" value="DIHYDRONEOPTERIN ALDOLASE 1-RELATED"/>
    <property type="match status" value="1"/>
</dbReference>
<dbReference type="eggNOG" id="KOG2544">
    <property type="taxonomic scope" value="Eukaryota"/>
</dbReference>
<keyword evidence="5" id="KW-0289">Folate biosynthesis</keyword>
<accession>W2SGA5</accession>
<dbReference type="GO" id="GO:0004150">
    <property type="term" value="F:dihydroneopterin aldolase activity"/>
    <property type="evidence" value="ECO:0007669"/>
    <property type="project" value="UniProtKB-EC"/>
</dbReference>